<evidence type="ECO:0000256" key="4">
    <source>
        <dbReference type="ARBA" id="ARBA00022475"/>
    </source>
</evidence>
<protein>
    <recommendedName>
        <fullName evidence="3">histidine kinase</fullName>
        <ecNumber evidence="3">2.7.13.3</ecNumber>
    </recommendedName>
</protein>
<gene>
    <name evidence="17" type="ORF">BAA01_12190</name>
</gene>
<keyword evidence="7 14" id="KW-0812">Transmembrane</keyword>
<dbReference type="SMART" id="SM00304">
    <property type="entry name" value="HAMP"/>
    <property type="match status" value="1"/>
</dbReference>
<accession>A0A1Y3PIT7</accession>
<dbReference type="GO" id="GO:0005524">
    <property type="term" value="F:ATP binding"/>
    <property type="evidence" value="ECO:0007669"/>
    <property type="project" value="UniProtKB-KW"/>
</dbReference>
<evidence type="ECO:0000259" key="16">
    <source>
        <dbReference type="PROSITE" id="PS50885"/>
    </source>
</evidence>
<feature type="domain" description="Histidine kinase" evidence="15">
    <location>
        <begin position="396"/>
        <end position="598"/>
    </location>
</feature>
<dbReference type="Gene3D" id="3.30.450.20">
    <property type="entry name" value="PAS domain"/>
    <property type="match status" value="1"/>
</dbReference>
<dbReference type="Proteomes" id="UP000196475">
    <property type="component" value="Unassembled WGS sequence"/>
</dbReference>
<evidence type="ECO:0000256" key="1">
    <source>
        <dbReference type="ARBA" id="ARBA00000085"/>
    </source>
</evidence>
<dbReference type="SUPFAM" id="SSF158472">
    <property type="entry name" value="HAMP domain-like"/>
    <property type="match status" value="1"/>
</dbReference>
<evidence type="ECO:0000259" key="15">
    <source>
        <dbReference type="PROSITE" id="PS50109"/>
    </source>
</evidence>
<evidence type="ECO:0000256" key="11">
    <source>
        <dbReference type="ARBA" id="ARBA00022989"/>
    </source>
</evidence>
<proteinExistence type="predicted"/>
<keyword evidence="13 14" id="KW-0472">Membrane</keyword>
<dbReference type="InterPro" id="IPR003660">
    <property type="entry name" value="HAMP_dom"/>
</dbReference>
<dbReference type="InterPro" id="IPR005467">
    <property type="entry name" value="His_kinase_dom"/>
</dbReference>
<evidence type="ECO:0000256" key="9">
    <source>
        <dbReference type="ARBA" id="ARBA00022777"/>
    </source>
</evidence>
<dbReference type="PANTHER" id="PTHR34220">
    <property type="entry name" value="SENSOR HISTIDINE KINASE YPDA"/>
    <property type="match status" value="1"/>
</dbReference>
<evidence type="ECO:0000313" key="18">
    <source>
        <dbReference type="Proteomes" id="UP000196475"/>
    </source>
</evidence>
<keyword evidence="5" id="KW-0597">Phosphoprotein</keyword>
<evidence type="ECO:0000256" key="13">
    <source>
        <dbReference type="ARBA" id="ARBA00023136"/>
    </source>
</evidence>
<evidence type="ECO:0000256" key="8">
    <source>
        <dbReference type="ARBA" id="ARBA00022741"/>
    </source>
</evidence>
<keyword evidence="4" id="KW-1003">Cell membrane</keyword>
<name>A0A1Y3PIT7_9BACI</name>
<evidence type="ECO:0000256" key="12">
    <source>
        <dbReference type="ARBA" id="ARBA00023012"/>
    </source>
</evidence>
<dbReference type="InterPro" id="IPR010559">
    <property type="entry name" value="Sig_transdc_His_kin_internal"/>
</dbReference>
<dbReference type="Pfam" id="PF06580">
    <property type="entry name" value="His_kinase"/>
    <property type="match status" value="1"/>
</dbReference>
<keyword evidence="10" id="KW-0067">ATP-binding</keyword>
<dbReference type="CDD" id="cd06225">
    <property type="entry name" value="HAMP"/>
    <property type="match status" value="1"/>
</dbReference>
<keyword evidence="9" id="KW-0418">Kinase</keyword>
<dbReference type="InterPro" id="IPR050640">
    <property type="entry name" value="Bact_2-comp_sensor_kinase"/>
</dbReference>
<dbReference type="SUPFAM" id="SSF55874">
    <property type="entry name" value="ATPase domain of HSP90 chaperone/DNA topoisomerase II/histidine kinase"/>
    <property type="match status" value="1"/>
</dbReference>
<dbReference type="Pfam" id="PF02518">
    <property type="entry name" value="HATPase_c"/>
    <property type="match status" value="1"/>
</dbReference>
<comment type="catalytic activity">
    <reaction evidence="1">
        <text>ATP + protein L-histidine = ADP + protein N-phospho-L-histidine.</text>
        <dbReference type="EC" id="2.7.13.3"/>
    </reaction>
</comment>
<evidence type="ECO:0000256" key="3">
    <source>
        <dbReference type="ARBA" id="ARBA00012438"/>
    </source>
</evidence>
<dbReference type="Pfam" id="PF02743">
    <property type="entry name" value="dCache_1"/>
    <property type="match status" value="1"/>
</dbReference>
<evidence type="ECO:0000256" key="10">
    <source>
        <dbReference type="ARBA" id="ARBA00022840"/>
    </source>
</evidence>
<feature type="transmembrane region" description="Helical" evidence="14">
    <location>
        <begin position="302"/>
        <end position="322"/>
    </location>
</feature>
<dbReference type="InterPro" id="IPR036890">
    <property type="entry name" value="HATPase_C_sf"/>
</dbReference>
<evidence type="ECO:0000256" key="2">
    <source>
        <dbReference type="ARBA" id="ARBA00004651"/>
    </source>
</evidence>
<dbReference type="InterPro" id="IPR033479">
    <property type="entry name" value="dCache_1"/>
</dbReference>
<comment type="subcellular location">
    <subcellularLocation>
        <location evidence="2">Cell membrane</location>
        <topology evidence="2">Multi-pass membrane protein</topology>
    </subcellularLocation>
</comment>
<dbReference type="GO" id="GO:0005886">
    <property type="term" value="C:plasma membrane"/>
    <property type="evidence" value="ECO:0007669"/>
    <property type="project" value="UniProtKB-SubCell"/>
</dbReference>
<dbReference type="PANTHER" id="PTHR34220:SF11">
    <property type="entry name" value="SENSOR PROTEIN KINASE HPTS"/>
    <property type="match status" value="1"/>
</dbReference>
<dbReference type="PROSITE" id="PS50885">
    <property type="entry name" value="HAMP"/>
    <property type="match status" value="1"/>
</dbReference>
<dbReference type="Pfam" id="PF00672">
    <property type="entry name" value="HAMP"/>
    <property type="match status" value="1"/>
</dbReference>
<dbReference type="GO" id="GO:0000155">
    <property type="term" value="F:phosphorelay sensor kinase activity"/>
    <property type="evidence" value="ECO:0007669"/>
    <property type="project" value="InterPro"/>
</dbReference>
<evidence type="ECO:0000256" key="5">
    <source>
        <dbReference type="ARBA" id="ARBA00022553"/>
    </source>
</evidence>
<dbReference type="Gene3D" id="3.30.565.10">
    <property type="entry name" value="Histidine kinase-like ATPase, C-terminal domain"/>
    <property type="match status" value="1"/>
</dbReference>
<keyword evidence="11 14" id="KW-1133">Transmembrane helix</keyword>
<evidence type="ECO:0000256" key="7">
    <source>
        <dbReference type="ARBA" id="ARBA00022692"/>
    </source>
</evidence>
<keyword evidence="6" id="KW-0808">Transferase</keyword>
<evidence type="ECO:0000313" key="17">
    <source>
        <dbReference type="EMBL" id="OUM87260.1"/>
    </source>
</evidence>
<evidence type="ECO:0000256" key="14">
    <source>
        <dbReference type="SAM" id="Phobius"/>
    </source>
</evidence>
<sequence>MLHPKLLKSSSFRLKLMLASVACILIPTCITLVVSNLVTERAMREQAVTGARNTLQLVDGYVSKLMDLMLYTLNYIQVDAEINVVLREQASEPVRPDAELEYKRFYDEYYTVIKKLDNLSMAGGEQFFITILLPNGKSYTNYPLDEYDPVRWREEPWFSHLRNLSGFETYWVGTEPTVFRTRKTNHPYQLSVARPLRNSRTEIYAYVIVTMLEDDISSIFKQLGGGQEIALVDGGGRILSHTDPGKIGTGLEFELPDSHGIVRYNGNDVLVVRQKMQYADWSLLLMSPYRESIARLNNSSKAVYLILFASFFTFMLVLVFLIDRFTNPLRRLGRLAETVQRGNLQVRSRIRGQDEIGYLGTSFDQMLDRINEMIREITEEQMKKRQAELAMLQAQINPHFLFNVLNSIRMSILRKGDRENAEVIESLSRLLRMTIGQDNEHISLREEIDLVSHYVRLMNMRRREKARLDLDIPEDALAEQVPRFFLQPVIENALIHGLKNGGGTIRVGVRYEPERLVIAVQDGGAGMDRDKLEKLKASIFSSGETGERGTENLHGFSGIGLSNVFERMCIMYGKSFAMDIDSEKDRGTTVTFTIPRGEVRRGDVQSDAG</sequence>
<dbReference type="Gene3D" id="1.10.8.500">
    <property type="entry name" value="HAMP domain in histidine kinase"/>
    <property type="match status" value="1"/>
</dbReference>
<dbReference type="InterPro" id="IPR003594">
    <property type="entry name" value="HATPase_dom"/>
</dbReference>
<dbReference type="EC" id="2.7.13.3" evidence="3"/>
<feature type="domain" description="HAMP" evidence="16">
    <location>
        <begin position="323"/>
        <end position="375"/>
    </location>
</feature>
<keyword evidence="8" id="KW-0547">Nucleotide-binding</keyword>
<keyword evidence="12" id="KW-0902">Two-component regulatory system</keyword>
<dbReference type="PROSITE" id="PS50109">
    <property type="entry name" value="HIS_KIN"/>
    <property type="match status" value="1"/>
</dbReference>
<dbReference type="SMART" id="SM00387">
    <property type="entry name" value="HATPase_c"/>
    <property type="match status" value="1"/>
</dbReference>
<reference evidence="18" key="1">
    <citation type="submission" date="2016-06" db="EMBL/GenBank/DDBJ databases">
        <authorList>
            <person name="Nascimento L."/>
            <person name="Pereira R.V."/>
            <person name="Martins L.F."/>
            <person name="Quaggio R.B."/>
            <person name="Silva A.M."/>
            <person name="Setubal J.C."/>
        </authorList>
    </citation>
    <scope>NUCLEOTIDE SEQUENCE [LARGE SCALE GENOMIC DNA]</scope>
</reference>
<comment type="caution">
    <text evidence="17">The sequence shown here is derived from an EMBL/GenBank/DDBJ whole genome shotgun (WGS) entry which is preliminary data.</text>
</comment>
<organism evidence="17 18">
    <name type="scientific">Bacillus thermozeamaize</name>
    <dbReference type="NCBI Taxonomy" id="230954"/>
    <lineage>
        <taxon>Bacteria</taxon>
        <taxon>Bacillati</taxon>
        <taxon>Bacillota</taxon>
        <taxon>Bacilli</taxon>
        <taxon>Bacillales</taxon>
        <taxon>Bacillaceae</taxon>
        <taxon>Bacillus</taxon>
    </lineage>
</organism>
<evidence type="ECO:0000256" key="6">
    <source>
        <dbReference type="ARBA" id="ARBA00022679"/>
    </source>
</evidence>
<dbReference type="EMBL" id="LZRT01000078">
    <property type="protein sequence ID" value="OUM87260.1"/>
    <property type="molecule type" value="Genomic_DNA"/>
</dbReference>
<dbReference type="AlphaFoldDB" id="A0A1Y3PIT7"/>